<evidence type="ECO:0000256" key="4">
    <source>
        <dbReference type="ARBA" id="ARBA00022676"/>
    </source>
</evidence>
<evidence type="ECO:0000256" key="10">
    <source>
        <dbReference type="RuleBase" id="RU367007"/>
    </source>
</evidence>
<feature type="transmembrane region" description="Helical" evidence="10">
    <location>
        <begin position="400"/>
        <end position="417"/>
    </location>
</feature>
<feature type="transmembrane region" description="Helical" evidence="10">
    <location>
        <begin position="447"/>
        <end position="469"/>
    </location>
</feature>
<sequence>MVPAIRHRDPFAGWAATLAVTLLAGFLRLWRLRTPEEFLFDETYYAKDAWSLLRHGYTTGYVEAANEKILSGRLSGIFTDGPSMVVHPEAGKWLIALGEALFGMDPFGWRIASVVVGTLMVMVMVRLVRRLTGSTLLGCTAGLLLCFEGLHFVMSRLALLDVFLAFFLLAAVSCLVADRDWGRLRMARLVPPDHRMAASDWGPVRGLRFRPWRLAAGVLLGLAVATKWNALVPIAAFGLLVWAWDAGARRSLGVRRPWLRSAVVDAVPAFFYLVVVALVVYVLTWTGWLLHAAEYERALSDTQYGPYWGSYLERDATGFVPELLQSLRSLWNYHQDVYTFHTRGLNDATHVYQSNPAGWLLLNRPVGVDADLDIAPGTGGCDAPRDSTCLRQVLLLGTPVLWWGGVLALVYAVFAWVARRDWRFAIPVVGVAATWLPWLRYDDRPIFSYYAVATVPFTVIAVTLLLGHLVGGERASYRRRFWGTLAAGTFVVLVLVNFAWFWPIYTDELITTPEWLERVWFRAWI</sequence>
<comment type="similarity">
    <text evidence="3 10">Belongs to the glycosyltransferase 39 family.</text>
</comment>
<feature type="transmembrane region" description="Helical" evidence="10">
    <location>
        <begin position="135"/>
        <end position="153"/>
    </location>
</feature>
<protein>
    <recommendedName>
        <fullName evidence="9 10">Polyprenol-phosphate-mannose--protein mannosyltransferase</fullName>
        <ecNumber evidence="10">2.4.1.-</ecNumber>
    </recommendedName>
</protein>
<proteinExistence type="inferred from homology"/>
<evidence type="ECO:0000256" key="8">
    <source>
        <dbReference type="ARBA" id="ARBA00023136"/>
    </source>
</evidence>
<evidence type="ECO:0000259" key="11">
    <source>
        <dbReference type="Pfam" id="PF02366"/>
    </source>
</evidence>
<dbReference type="Pfam" id="PF16192">
    <property type="entry name" value="PMT_4TMC"/>
    <property type="match status" value="1"/>
</dbReference>
<feature type="domain" description="ArnT-like N-terminal" evidence="11">
    <location>
        <begin position="19"/>
        <end position="176"/>
    </location>
</feature>
<evidence type="ECO:0000313" key="13">
    <source>
        <dbReference type="EMBL" id="MBY9075194.1"/>
    </source>
</evidence>
<dbReference type="EC" id="2.4.1.-" evidence="10"/>
<feature type="transmembrane region" description="Helical" evidence="10">
    <location>
        <begin position="159"/>
        <end position="178"/>
    </location>
</feature>
<comment type="caution">
    <text evidence="13">The sequence shown here is derived from an EMBL/GenBank/DDBJ whole genome shotgun (WGS) entry which is preliminary data.</text>
</comment>
<dbReference type="Pfam" id="PF02366">
    <property type="entry name" value="PMT"/>
    <property type="match status" value="1"/>
</dbReference>
<reference evidence="13 14" key="1">
    <citation type="submission" date="2021-08" db="EMBL/GenBank/DDBJ databases">
        <title>Nocardioides bacterium WL0053 sp. nov., isolated from the sediment.</title>
        <authorList>
            <person name="Wang L."/>
            <person name="Zhang D."/>
            <person name="Zhang A."/>
        </authorList>
    </citation>
    <scope>NUCLEOTIDE SEQUENCE [LARGE SCALE GENOMIC DNA]</scope>
    <source>
        <strain evidence="13 14">WL0053</strain>
    </source>
</reference>
<evidence type="ECO:0000256" key="1">
    <source>
        <dbReference type="ARBA" id="ARBA00004127"/>
    </source>
</evidence>
<dbReference type="InterPro" id="IPR003342">
    <property type="entry name" value="ArnT-like_N"/>
</dbReference>
<gene>
    <name evidence="13" type="ORF">K1X13_10225</name>
</gene>
<name>A0ABS7RJH6_9ACTN</name>
<keyword evidence="8 10" id="KW-0472">Membrane</keyword>
<feature type="transmembrane region" description="Helical" evidence="10">
    <location>
        <begin position="481"/>
        <end position="502"/>
    </location>
</feature>
<feature type="transmembrane region" description="Helical" evidence="10">
    <location>
        <begin position="107"/>
        <end position="128"/>
    </location>
</feature>
<dbReference type="EMBL" id="JAIEZQ010000002">
    <property type="protein sequence ID" value="MBY9075194.1"/>
    <property type="molecule type" value="Genomic_DNA"/>
</dbReference>
<feature type="transmembrane region" description="Helical" evidence="10">
    <location>
        <begin position="12"/>
        <end position="30"/>
    </location>
</feature>
<dbReference type="PANTHER" id="PTHR10050">
    <property type="entry name" value="DOLICHYL-PHOSPHATE-MANNOSE--PROTEIN MANNOSYLTRANSFERASE"/>
    <property type="match status" value="1"/>
</dbReference>
<comment type="pathway">
    <text evidence="2 10">Protein modification; protein glycosylation.</text>
</comment>
<evidence type="ECO:0000256" key="9">
    <source>
        <dbReference type="ARBA" id="ARBA00093617"/>
    </source>
</evidence>
<keyword evidence="14" id="KW-1185">Reference proteome</keyword>
<evidence type="ECO:0000313" key="14">
    <source>
        <dbReference type="Proteomes" id="UP000754710"/>
    </source>
</evidence>
<comment type="subcellular location">
    <subcellularLocation>
        <location evidence="10">Cell membrane</location>
    </subcellularLocation>
    <subcellularLocation>
        <location evidence="1">Endomembrane system</location>
        <topology evidence="1">Multi-pass membrane protein</topology>
    </subcellularLocation>
</comment>
<organism evidence="13 14">
    <name type="scientific">Nocardioides jiangsuensis</name>
    <dbReference type="NCBI Taxonomy" id="2866161"/>
    <lineage>
        <taxon>Bacteria</taxon>
        <taxon>Bacillati</taxon>
        <taxon>Actinomycetota</taxon>
        <taxon>Actinomycetes</taxon>
        <taxon>Propionibacteriales</taxon>
        <taxon>Nocardioidaceae</taxon>
        <taxon>Nocardioides</taxon>
    </lineage>
</organism>
<evidence type="ECO:0000256" key="7">
    <source>
        <dbReference type="ARBA" id="ARBA00022989"/>
    </source>
</evidence>
<evidence type="ECO:0000259" key="12">
    <source>
        <dbReference type="Pfam" id="PF16192"/>
    </source>
</evidence>
<dbReference type="InterPro" id="IPR032421">
    <property type="entry name" value="PMT_4TMC"/>
</dbReference>
<evidence type="ECO:0000256" key="3">
    <source>
        <dbReference type="ARBA" id="ARBA00007222"/>
    </source>
</evidence>
<dbReference type="PANTHER" id="PTHR10050:SF46">
    <property type="entry name" value="PROTEIN O-MANNOSYL-TRANSFERASE 2"/>
    <property type="match status" value="1"/>
</dbReference>
<keyword evidence="6 10" id="KW-0812">Transmembrane</keyword>
<evidence type="ECO:0000256" key="5">
    <source>
        <dbReference type="ARBA" id="ARBA00022679"/>
    </source>
</evidence>
<evidence type="ECO:0000256" key="6">
    <source>
        <dbReference type="ARBA" id="ARBA00022692"/>
    </source>
</evidence>
<accession>A0ABS7RJH6</accession>
<feature type="domain" description="Protein O-mannosyl-transferase C-terminal four TM" evidence="12">
    <location>
        <begin position="328"/>
        <end position="524"/>
    </location>
</feature>
<keyword evidence="10" id="KW-1003">Cell membrane</keyword>
<dbReference type="Proteomes" id="UP000754710">
    <property type="component" value="Unassembled WGS sequence"/>
</dbReference>
<keyword evidence="4 10" id="KW-0328">Glycosyltransferase</keyword>
<evidence type="ECO:0000256" key="2">
    <source>
        <dbReference type="ARBA" id="ARBA00004922"/>
    </source>
</evidence>
<dbReference type="InterPro" id="IPR027005">
    <property type="entry name" value="PMT-like"/>
</dbReference>
<comment type="function">
    <text evidence="10">Protein O-mannosyltransferase that catalyzes the transfer of a single mannose residue from a polyprenol phospho-mannosyl lipidic donor to the hydroxyl group of selected serine and threonine residues in acceptor proteins.</text>
</comment>
<keyword evidence="5 10" id="KW-0808">Transferase</keyword>
<feature type="transmembrane region" description="Helical" evidence="10">
    <location>
        <begin position="269"/>
        <end position="290"/>
    </location>
</feature>
<keyword evidence="7 10" id="KW-1133">Transmembrane helix</keyword>